<gene>
    <name evidence="2" type="ORF">C6Y53_08355</name>
</gene>
<proteinExistence type="predicted"/>
<dbReference type="RefSeq" id="WP_106472033.1">
    <property type="nucleotide sequence ID" value="NZ_CP027665.1"/>
</dbReference>
<feature type="domain" description="Hedgehog/Intein (Hint)" evidence="1">
    <location>
        <begin position="121"/>
        <end position="257"/>
    </location>
</feature>
<protein>
    <submittedName>
        <fullName evidence="2">Hint domain-containing protein</fullName>
    </submittedName>
</protein>
<evidence type="ECO:0000313" key="3">
    <source>
        <dbReference type="Proteomes" id="UP000237655"/>
    </source>
</evidence>
<dbReference type="InterPro" id="IPR036844">
    <property type="entry name" value="Hint_dom_sf"/>
</dbReference>
<dbReference type="GO" id="GO:0016539">
    <property type="term" value="P:intein-mediated protein splicing"/>
    <property type="evidence" value="ECO:0007669"/>
    <property type="project" value="InterPro"/>
</dbReference>
<dbReference type="AlphaFoldDB" id="A0A2S0MPC0"/>
<evidence type="ECO:0000259" key="1">
    <source>
        <dbReference type="Pfam" id="PF13403"/>
    </source>
</evidence>
<organism evidence="2 3">
    <name type="scientific">Pukyongiella litopenaei</name>
    <dbReference type="NCBI Taxonomy" id="2605946"/>
    <lineage>
        <taxon>Bacteria</taxon>
        <taxon>Pseudomonadati</taxon>
        <taxon>Pseudomonadota</taxon>
        <taxon>Alphaproteobacteria</taxon>
        <taxon>Rhodobacterales</taxon>
        <taxon>Paracoccaceae</taxon>
        <taxon>Pukyongiella</taxon>
    </lineage>
</organism>
<dbReference type="InterPro" id="IPR028992">
    <property type="entry name" value="Hedgehog/Intein_dom"/>
</dbReference>
<reference evidence="3" key="1">
    <citation type="submission" date="2018-03" db="EMBL/GenBank/DDBJ databases">
        <title>Genomic analysis of the strain SH-1 isolated from shrimp intestine.</title>
        <authorList>
            <person name="Kim Y.-S."/>
            <person name="Kim S.-E."/>
            <person name="Kim K.-H."/>
        </authorList>
    </citation>
    <scope>NUCLEOTIDE SEQUENCE [LARGE SCALE GENOMIC DNA]</scope>
    <source>
        <strain evidence="3">SH-1</strain>
    </source>
</reference>
<dbReference type="PROSITE" id="PS50817">
    <property type="entry name" value="INTEIN_N_TER"/>
    <property type="match status" value="1"/>
</dbReference>
<keyword evidence="3" id="KW-1185">Reference proteome</keyword>
<name>A0A2S0MPC0_9RHOB</name>
<dbReference type="Pfam" id="PF13403">
    <property type="entry name" value="Hint_2"/>
    <property type="match status" value="1"/>
</dbReference>
<dbReference type="SUPFAM" id="SSF51294">
    <property type="entry name" value="Hedgehog/intein (Hint) domain"/>
    <property type="match status" value="1"/>
</dbReference>
<dbReference type="Gene3D" id="2.170.16.10">
    <property type="entry name" value="Hedgehog/Intein (Hint) domain"/>
    <property type="match status" value="1"/>
</dbReference>
<accession>A0A2S0MPC0</accession>
<dbReference type="Proteomes" id="UP000237655">
    <property type="component" value="Chromosome"/>
</dbReference>
<evidence type="ECO:0000313" key="2">
    <source>
        <dbReference type="EMBL" id="AVO37715.1"/>
    </source>
</evidence>
<dbReference type="KEGG" id="thas:C6Y53_08355"/>
<sequence length="306" mass="33393">MTTFNEQFYDIDPFSPPSPGTLLTPQFLEMVDVDNDGVIGPGDTIDGRTITQSWPDDRISVDDDNIAGGEYSITGVTYYFAGGGTLFTPIDGTVLKETYFQSTEQLSPGQSGVPTDRFGPPCFTPGTLIDTADGARAIETLRPGDLVRTADAGLQTLLGLERRTFRARGKCAPVLIREGALGNRRDLRVSQEHRMLITGWRAEMATGSDEVLVAAKHLVNGNSIVIDETETVDYIHLLFDRHQIVFAEGIASESFLPAFAVDRAEAGVNRETLDLFPELLRNSAGFAQTARPVARRREALLLRDAA</sequence>
<dbReference type="InterPro" id="IPR006141">
    <property type="entry name" value="Intein_N"/>
</dbReference>
<dbReference type="EMBL" id="CP027665">
    <property type="protein sequence ID" value="AVO37715.1"/>
    <property type="molecule type" value="Genomic_DNA"/>
</dbReference>